<dbReference type="Proteomes" id="UP001629156">
    <property type="component" value="Unassembled WGS sequence"/>
</dbReference>
<protein>
    <recommendedName>
        <fullName evidence="4">Lipoprotein</fullName>
    </recommendedName>
</protein>
<dbReference type="RefSeq" id="WP_408084015.1">
    <property type="nucleotide sequence ID" value="NZ_JBELPZ010000003.1"/>
</dbReference>
<gene>
    <name evidence="2" type="ORF">ABS766_04955</name>
</gene>
<evidence type="ECO:0000313" key="3">
    <source>
        <dbReference type="Proteomes" id="UP001629156"/>
    </source>
</evidence>
<evidence type="ECO:0008006" key="4">
    <source>
        <dbReference type="Google" id="ProtNLM"/>
    </source>
</evidence>
<comment type="caution">
    <text evidence="2">The sequence shown here is derived from an EMBL/GenBank/DDBJ whole genome shotgun (WGS) entry which is preliminary data.</text>
</comment>
<keyword evidence="1" id="KW-0732">Signal</keyword>
<dbReference type="PROSITE" id="PS51257">
    <property type="entry name" value="PROKAR_LIPOPROTEIN"/>
    <property type="match status" value="1"/>
</dbReference>
<reference evidence="2 3" key="1">
    <citation type="submission" date="2024-06" db="EMBL/GenBank/DDBJ databases">
        <authorList>
            <person name="Kaempfer P."/>
            <person name="Viver T."/>
        </authorList>
    </citation>
    <scope>NUCLEOTIDE SEQUENCE [LARGE SCALE GENOMIC DNA]</scope>
    <source>
        <strain evidence="2 3">ST-119</strain>
    </source>
</reference>
<dbReference type="Gene3D" id="2.60.120.380">
    <property type="match status" value="1"/>
</dbReference>
<dbReference type="EMBL" id="JBELPZ010000003">
    <property type="protein sequence ID" value="MFL9843763.1"/>
    <property type="molecule type" value="Genomic_DNA"/>
</dbReference>
<evidence type="ECO:0000256" key="1">
    <source>
        <dbReference type="SAM" id="SignalP"/>
    </source>
</evidence>
<evidence type="ECO:0000313" key="2">
    <source>
        <dbReference type="EMBL" id="MFL9843763.1"/>
    </source>
</evidence>
<feature type="chain" id="PRO_5047543288" description="Lipoprotein" evidence="1">
    <location>
        <begin position="18"/>
        <end position="159"/>
    </location>
</feature>
<keyword evidence="3" id="KW-1185">Reference proteome</keyword>
<organism evidence="2 3">
    <name type="scientific">Flavobacterium rhizosphaerae</name>
    <dbReference type="NCBI Taxonomy" id="3163298"/>
    <lineage>
        <taxon>Bacteria</taxon>
        <taxon>Pseudomonadati</taxon>
        <taxon>Bacteroidota</taxon>
        <taxon>Flavobacteriia</taxon>
        <taxon>Flavobacteriales</taxon>
        <taxon>Flavobacteriaceae</taxon>
        <taxon>Flavobacterium</taxon>
    </lineage>
</organism>
<name>A0ABW8YU12_9FLAO</name>
<feature type="signal peptide" evidence="1">
    <location>
        <begin position="1"/>
        <end position="17"/>
    </location>
</feature>
<sequence length="159" mass="17724">MKLTRIGFFVVLFTCSAATFIACNNDDSNKKDLDLVGQEGNPRFNLQFTNHENVDLDLYVQTPNGVILYYANSYGDGGELDVDCMCSDCPQGANENIFWKDGTAPSGTYTYWVEYYEDCSEKNNSADFTVRVVKNGEVLATKSGSLNNGESSHWTHEQP</sequence>
<proteinExistence type="predicted"/>
<accession>A0ABW8YU12</accession>